<sequence>MSSNQEVYHVHPYGWENDPEEERHPISCLDYVVPFNYHIFGLYFRVDDANKRKAVEGLRHGLARTLSQTRHLCGNIEKDPQGVSGYSFVRRKTSTVELHVQWLDSPDDADKYPSMDDMEQSHFSTQRLGKLDLWIIPHLAYGPRPEPHRDARPILLALKANFVRGGLLLNAHIHHAANDAGGWAGFTHQLAENCSAFLTGSPYPSWDMSCLDISRLIKPNVPEDQTIERGPWIPDDLLSSPVPVSGGKQILIFHLPKSKAAGLKAYAAPSPDTPYPYPSGSQPPENVDRTGFVSTYDAMAALLYRTLTRLRLQHYPASLRPSVASRTPAWLSIVDMRQRLGFPPRVQHNVVLAARTHGPEAPPGVVHPTAREVAVTWPVGRLARWARTMTEATGTREMVDGIVDDFSRVGDKTRLFTDVHNLPALTVFLTDHRGVGMVETGKSRGARFGFGKVVGYRHIWGRVNPGVVVVYEPREGGEDEGMEITVAVESQVGRELVQGWEWRRWFEYRGVDWDTEKEV</sequence>
<evidence type="ECO:0000313" key="3">
    <source>
        <dbReference type="EMBL" id="KAG7289151.1"/>
    </source>
</evidence>
<dbReference type="InterPro" id="IPR054710">
    <property type="entry name" value="Tri101-like_N"/>
</dbReference>
<proteinExistence type="predicted"/>
<name>A0AAD4EWV1_9PEZI</name>
<dbReference type="Pfam" id="PF22664">
    <property type="entry name" value="TRI-like_N"/>
    <property type="match status" value="1"/>
</dbReference>
<dbReference type="PANTHER" id="PTHR31642">
    <property type="entry name" value="TRICHOTHECENE 3-O-ACETYLTRANSFERASE"/>
    <property type="match status" value="1"/>
</dbReference>
<dbReference type="GO" id="GO:0016747">
    <property type="term" value="F:acyltransferase activity, transferring groups other than amino-acyl groups"/>
    <property type="evidence" value="ECO:0007669"/>
    <property type="project" value="TreeGrafter"/>
</dbReference>
<dbReference type="PANTHER" id="PTHR31642:SF310">
    <property type="entry name" value="FATTY ALCOHOL:CAFFEOYL-COA ACYLTRANSFERASE"/>
    <property type="match status" value="1"/>
</dbReference>
<evidence type="ECO:0000256" key="1">
    <source>
        <dbReference type="ARBA" id="ARBA00022679"/>
    </source>
</evidence>
<dbReference type="InterPro" id="IPR023213">
    <property type="entry name" value="CAT-like_dom_sf"/>
</dbReference>
<reference evidence="3" key="1">
    <citation type="submission" date="2023-02" db="EMBL/GenBank/DDBJ databases">
        <authorList>
            <person name="Palmer J.M."/>
        </authorList>
    </citation>
    <scope>NUCLEOTIDE SEQUENCE</scope>
    <source>
        <strain evidence="3">FW57</strain>
    </source>
</reference>
<dbReference type="GO" id="GO:0044550">
    <property type="term" value="P:secondary metabolite biosynthetic process"/>
    <property type="evidence" value="ECO:0007669"/>
    <property type="project" value="TreeGrafter"/>
</dbReference>
<keyword evidence="4" id="KW-1185">Reference proteome</keyword>
<evidence type="ECO:0000259" key="2">
    <source>
        <dbReference type="Pfam" id="PF22664"/>
    </source>
</evidence>
<dbReference type="AlphaFoldDB" id="A0AAD4EWV1"/>
<organism evidence="3 4">
    <name type="scientific">Staphylotrichum longicolle</name>
    <dbReference type="NCBI Taxonomy" id="669026"/>
    <lineage>
        <taxon>Eukaryota</taxon>
        <taxon>Fungi</taxon>
        <taxon>Dikarya</taxon>
        <taxon>Ascomycota</taxon>
        <taxon>Pezizomycotina</taxon>
        <taxon>Sordariomycetes</taxon>
        <taxon>Sordariomycetidae</taxon>
        <taxon>Sordariales</taxon>
        <taxon>Chaetomiaceae</taxon>
        <taxon>Staphylotrichum</taxon>
    </lineage>
</organism>
<dbReference type="InterPro" id="IPR050317">
    <property type="entry name" value="Plant_Fungal_Acyltransferase"/>
</dbReference>
<dbReference type="Proteomes" id="UP001197093">
    <property type="component" value="Unassembled WGS sequence"/>
</dbReference>
<feature type="domain" description="Trichothecene 3-O-acetyltransferase-like N-terminal" evidence="2">
    <location>
        <begin position="42"/>
        <end position="194"/>
    </location>
</feature>
<dbReference type="Gene3D" id="3.30.559.10">
    <property type="entry name" value="Chloramphenicol acetyltransferase-like domain"/>
    <property type="match status" value="2"/>
</dbReference>
<evidence type="ECO:0000313" key="4">
    <source>
        <dbReference type="Proteomes" id="UP001197093"/>
    </source>
</evidence>
<protein>
    <recommendedName>
        <fullName evidence="2">Trichothecene 3-O-acetyltransferase-like N-terminal domain-containing protein</fullName>
    </recommendedName>
</protein>
<comment type="caution">
    <text evidence="3">The sequence shown here is derived from an EMBL/GenBank/DDBJ whole genome shotgun (WGS) entry which is preliminary data.</text>
</comment>
<dbReference type="EMBL" id="JAHCVI010000002">
    <property type="protein sequence ID" value="KAG7289151.1"/>
    <property type="molecule type" value="Genomic_DNA"/>
</dbReference>
<gene>
    <name evidence="3" type="ORF">NEMBOFW57_005514</name>
</gene>
<keyword evidence="1" id="KW-0808">Transferase</keyword>
<accession>A0AAD4EWV1</accession>